<organism evidence="1 2">
    <name type="scientific">Bifidobacterium adolescentis</name>
    <dbReference type="NCBI Taxonomy" id="1680"/>
    <lineage>
        <taxon>Bacteria</taxon>
        <taxon>Bacillati</taxon>
        <taxon>Actinomycetota</taxon>
        <taxon>Actinomycetes</taxon>
        <taxon>Bifidobacteriales</taxon>
        <taxon>Bifidobacteriaceae</taxon>
        <taxon>Bifidobacterium</taxon>
    </lineage>
</organism>
<name>A0A1X2YTY5_BIFAD</name>
<accession>A0A1X2YTY5</accession>
<evidence type="ECO:0000313" key="2">
    <source>
        <dbReference type="Proteomes" id="UP000193377"/>
    </source>
</evidence>
<reference evidence="1 2" key="1">
    <citation type="journal article" date="2016" name="Sci. Rep.">
        <title>Evaluation of genetic diversity among strains of the human gut commensal Bifidobacterium adolescentis.</title>
        <authorList>
            <person name="Duranti S."/>
            <person name="Milani C."/>
            <person name="Lugli G.A."/>
            <person name="Mancabelli L."/>
            <person name="Turroni F."/>
            <person name="Ferrario C."/>
            <person name="Mangifesta M."/>
            <person name="Viappiani A."/>
            <person name="Sanchez B."/>
            <person name="Margolles A."/>
            <person name="van Sinderen D."/>
            <person name="Ventura M."/>
        </authorList>
    </citation>
    <scope>NUCLEOTIDE SEQUENCE [LARGE SCALE GENOMIC DNA]</scope>
    <source>
        <strain evidence="1 2">487B</strain>
    </source>
</reference>
<sequence>MSASHVSHRFEVERVRRHIRWSQSTEIVCRADLDSFLIGAKTHRMVHRKMEDARRIPDEATGMNASDCSVGSNLNGSGISRQTFVFLTAEGPDGICFDAHCADDSSADTTESN</sequence>
<dbReference type="AlphaFoldDB" id="A0A1X2YTY5"/>
<protein>
    <submittedName>
        <fullName evidence="1">Uncharacterized protein</fullName>
    </submittedName>
</protein>
<dbReference type="Proteomes" id="UP000193377">
    <property type="component" value="Unassembled WGS sequence"/>
</dbReference>
<gene>
    <name evidence="1" type="ORF">B0487_2243</name>
</gene>
<evidence type="ECO:0000313" key="1">
    <source>
        <dbReference type="EMBL" id="OSG85615.1"/>
    </source>
</evidence>
<comment type="caution">
    <text evidence="1">The sequence shown here is derived from an EMBL/GenBank/DDBJ whole genome shotgun (WGS) entry which is preliminary data.</text>
</comment>
<dbReference type="EMBL" id="LNKD01000003">
    <property type="protein sequence ID" value="OSG85615.1"/>
    <property type="molecule type" value="Genomic_DNA"/>
</dbReference>
<proteinExistence type="predicted"/>